<dbReference type="PANTHER" id="PTHR13947">
    <property type="entry name" value="GNAT FAMILY N-ACETYLTRANSFERASE"/>
    <property type="match status" value="1"/>
</dbReference>
<dbReference type="Gene3D" id="3.40.630.30">
    <property type="match status" value="1"/>
</dbReference>
<dbReference type="PANTHER" id="PTHR13947:SF37">
    <property type="entry name" value="LD18367P"/>
    <property type="match status" value="1"/>
</dbReference>
<dbReference type="InterPro" id="IPR016181">
    <property type="entry name" value="Acyl_CoA_acyltransferase"/>
</dbReference>
<dbReference type="PATRIC" id="fig|909613.9.peg.4897"/>
<keyword evidence="4" id="KW-1185">Reference proteome</keyword>
<feature type="domain" description="N-acetyltransferase" evidence="2">
    <location>
        <begin position="16"/>
        <end position="158"/>
    </location>
</feature>
<dbReference type="GO" id="GO:0008080">
    <property type="term" value="F:N-acetyltransferase activity"/>
    <property type="evidence" value="ECO:0007669"/>
    <property type="project" value="InterPro"/>
</dbReference>
<dbReference type="Proteomes" id="UP000019277">
    <property type="component" value="Unassembled WGS sequence"/>
</dbReference>
<dbReference type="InterPro" id="IPR000182">
    <property type="entry name" value="GNAT_dom"/>
</dbReference>
<comment type="caution">
    <text evidence="3">The sequence shown here is derived from an EMBL/GenBank/DDBJ whole genome shotgun (WGS) entry which is preliminary data.</text>
</comment>
<dbReference type="eggNOG" id="COG0456">
    <property type="taxonomic scope" value="Bacteria"/>
</dbReference>
<dbReference type="AlphaFoldDB" id="W7IU37"/>
<dbReference type="PROSITE" id="PS51186">
    <property type="entry name" value="GNAT"/>
    <property type="match status" value="1"/>
</dbReference>
<name>W7IU37_9PSEU</name>
<dbReference type="InterPro" id="IPR050769">
    <property type="entry name" value="NAT_camello-type"/>
</dbReference>
<accession>W7IU37</accession>
<organism evidence="3 4">
    <name type="scientific">Actinokineospora spheciospongiae</name>
    <dbReference type="NCBI Taxonomy" id="909613"/>
    <lineage>
        <taxon>Bacteria</taxon>
        <taxon>Bacillati</taxon>
        <taxon>Actinomycetota</taxon>
        <taxon>Actinomycetes</taxon>
        <taxon>Pseudonocardiales</taxon>
        <taxon>Pseudonocardiaceae</taxon>
        <taxon>Actinokineospora</taxon>
    </lineage>
</organism>
<evidence type="ECO:0000313" key="4">
    <source>
        <dbReference type="Proteomes" id="UP000019277"/>
    </source>
</evidence>
<dbReference type="Pfam" id="PF00583">
    <property type="entry name" value="Acetyltransf_1"/>
    <property type="match status" value="1"/>
</dbReference>
<dbReference type="RefSeq" id="WP_063936006.1">
    <property type="nucleotide sequence ID" value="NZ_AYXG01000184.1"/>
</dbReference>
<sequence length="158" mass="16928">MADSDMADSGVEVTELDLRDDRVAARVHAVGLRAYRVEADLIGFDGIPALGESVARMRALPLRWLGVAAPEPVAFLAYTTDDVVDVDRLCVDPDRFRRGLARALLTALLERTTGDVVVSTGAANTPAITLYERAGFTRTGTVSPVAGLTIATFRLQRG</sequence>
<proteinExistence type="predicted"/>
<evidence type="ECO:0000259" key="2">
    <source>
        <dbReference type="PROSITE" id="PS51186"/>
    </source>
</evidence>
<keyword evidence="1 3" id="KW-0808">Transferase</keyword>
<evidence type="ECO:0000256" key="1">
    <source>
        <dbReference type="ARBA" id="ARBA00022679"/>
    </source>
</evidence>
<gene>
    <name evidence="3" type="ORF">UO65_4899</name>
</gene>
<protein>
    <submittedName>
        <fullName evidence="3">Acetyltransferase, GNAT family</fullName>
    </submittedName>
</protein>
<dbReference type="SUPFAM" id="SSF55729">
    <property type="entry name" value="Acyl-CoA N-acyltransferases (Nat)"/>
    <property type="match status" value="1"/>
</dbReference>
<evidence type="ECO:0000313" key="3">
    <source>
        <dbReference type="EMBL" id="EWC59896.1"/>
    </source>
</evidence>
<dbReference type="EMBL" id="AYXG01000184">
    <property type="protein sequence ID" value="EWC59896.1"/>
    <property type="molecule type" value="Genomic_DNA"/>
</dbReference>
<reference evidence="3 4" key="1">
    <citation type="journal article" date="2014" name="Genome Announc.">
        <title>Draft Genome Sequence of the Antitrypanosomally Active Sponge-Associated Bacterium Actinokineospora sp. Strain EG49.</title>
        <authorList>
            <person name="Harjes J."/>
            <person name="Ryu T."/>
            <person name="Abdelmohsen U.R."/>
            <person name="Moitinho-Silva L."/>
            <person name="Horn H."/>
            <person name="Ravasi T."/>
            <person name="Hentschel U."/>
        </authorList>
    </citation>
    <scope>NUCLEOTIDE SEQUENCE [LARGE SCALE GENOMIC DNA]</scope>
    <source>
        <strain evidence="3 4">EG49</strain>
    </source>
</reference>
<dbReference type="STRING" id="909613.UO65_4899"/>